<dbReference type="Proteomes" id="UP001163046">
    <property type="component" value="Unassembled WGS sequence"/>
</dbReference>
<evidence type="ECO:0000256" key="1">
    <source>
        <dbReference type="ARBA" id="ARBA00004141"/>
    </source>
</evidence>
<evidence type="ECO:0000256" key="7">
    <source>
        <dbReference type="ARBA" id="ARBA00023180"/>
    </source>
</evidence>
<dbReference type="Pfam" id="PF00002">
    <property type="entry name" value="7tm_2"/>
    <property type="match status" value="1"/>
</dbReference>
<dbReference type="FunFam" id="1.20.1070.10:FF:000058">
    <property type="entry name" value="Adhesion G protein-coupled receptor F5"/>
    <property type="match status" value="1"/>
</dbReference>
<accession>A0A9W9ZX62</accession>
<evidence type="ECO:0000256" key="5">
    <source>
        <dbReference type="ARBA" id="ARBA00023136"/>
    </source>
</evidence>
<keyword evidence="6" id="KW-1015">Disulfide bond</keyword>
<evidence type="ECO:0000256" key="4">
    <source>
        <dbReference type="ARBA" id="ARBA00022989"/>
    </source>
</evidence>
<feature type="domain" description="G-protein coupled receptors family 2 profile 2" evidence="11">
    <location>
        <begin position="389"/>
        <end position="632"/>
    </location>
</feature>
<keyword evidence="13" id="KW-1185">Reference proteome</keyword>
<gene>
    <name evidence="12" type="ORF">OS493_033236</name>
</gene>
<keyword evidence="7" id="KW-0325">Glycoprotein</keyword>
<evidence type="ECO:0000256" key="2">
    <source>
        <dbReference type="ARBA" id="ARBA00007343"/>
    </source>
</evidence>
<dbReference type="GO" id="GO:0005886">
    <property type="term" value="C:plasma membrane"/>
    <property type="evidence" value="ECO:0007669"/>
    <property type="project" value="TreeGrafter"/>
</dbReference>
<evidence type="ECO:0000256" key="6">
    <source>
        <dbReference type="ARBA" id="ARBA00023157"/>
    </source>
</evidence>
<feature type="transmembrane region" description="Helical" evidence="9">
    <location>
        <begin position="455"/>
        <end position="481"/>
    </location>
</feature>
<evidence type="ECO:0000259" key="10">
    <source>
        <dbReference type="PROSITE" id="PS50221"/>
    </source>
</evidence>
<dbReference type="OrthoDB" id="5988891at2759"/>
<feature type="domain" description="GAIN-B" evidence="10">
    <location>
        <begin position="219"/>
        <end position="380"/>
    </location>
</feature>
<dbReference type="SUPFAM" id="SSF81321">
    <property type="entry name" value="Family A G protein-coupled receptor-like"/>
    <property type="match status" value="1"/>
</dbReference>
<dbReference type="Gene3D" id="2.60.220.50">
    <property type="match status" value="1"/>
</dbReference>
<dbReference type="PROSITE" id="PS50221">
    <property type="entry name" value="GAIN_B"/>
    <property type="match status" value="1"/>
</dbReference>
<feature type="region of interest" description="Disordered" evidence="8">
    <location>
        <begin position="657"/>
        <end position="692"/>
    </location>
</feature>
<feature type="transmembrane region" description="Helical" evidence="9">
    <location>
        <begin position="426"/>
        <end position="443"/>
    </location>
</feature>
<dbReference type="GO" id="GO:0007166">
    <property type="term" value="P:cell surface receptor signaling pathway"/>
    <property type="evidence" value="ECO:0007669"/>
    <property type="project" value="InterPro"/>
</dbReference>
<dbReference type="SMART" id="SM00303">
    <property type="entry name" value="GPS"/>
    <property type="match status" value="1"/>
</dbReference>
<dbReference type="PRINTS" id="PR00249">
    <property type="entry name" value="GPCRSECRETIN"/>
</dbReference>
<feature type="transmembrane region" description="Helical" evidence="9">
    <location>
        <begin position="537"/>
        <end position="561"/>
    </location>
</feature>
<evidence type="ECO:0000256" key="9">
    <source>
        <dbReference type="SAM" id="Phobius"/>
    </source>
</evidence>
<dbReference type="InterPro" id="IPR046338">
    <property type="entry name" value="GAIN_dom_sf"/>
</dbReference>
<dbReference type="Gene3D" id="1.20.1070.10">
    <property type="entry name" value="Rhodopsin 7-helix transmembrane proteins"/>
    <property type="match status" value="1"/>
</dbReference>
<sequence>MGELHQGVSVTYHPSTDTCKGSQLENKCDNPGEQLARIKDSAGLDKAKLAIVIVNGALEYWTSLRYHKNKQFCWDKSDEDDCNELATLGPELSGSILDIENKGTWSQGWYCFSVSKDKAILEAKKCSQKTNPYICEKVASIRFSDKFSQCQRRTFFTGCSKHNRKLFRSLKEDQTEKNDVNILLATQQLEAFAISYGQVHYKANESKVISEELFAIKIQKISADNKDAVIFSVNETDYSTKEGRTSIYLPSGIFKGQEAVVVSILYNDINQWIPDVKDVELDGTKLKNLEMGSRIISSTVDPKPSGTLDENVLILFSHDKAVKKGDTPHCVFWDFTLKSELNGSWSSKGCSLKQRVDKEITCSCNHLTNFAVLMQVGDNTVSPDHREALEVITYIGCGLSLAGELLTIIAYCALMNLKQDQVQIRFNLVVAIAIAQIVFLSGIDASETKGVCAFIAALIHYFYLAGFCWMLFEGVFLYLMVVKVFNAVVRMRLYYAFAWGFPLVMVLLSIAIASSQEGGVNSYVHGDFCWVSFTNNLIWTFAAPVLAVCLINSIILARVVYEIIKMQSDKTSELEKIRQGLKACAVLFPLLGTTWVFGILSVTDAGLVFQYIFTILNSLQGLFIFIIHVLRNSDVRAAFLRRKQKWKESRSISTSRVASQGADMLSNKQTCEESQELSYRRSGTPRSSTTGYANMSIVEPERSLTIVQM</sequence>
<feature type="transmembrane region" description="Helical" evidence="9">
    <location>
        <begin position="391"/>
        <end position="414"/>
    </location>
</feature>
<proteinExistence type="inferred from homology"/>
<feature type="transmembrane region" description="Helical" evidence="9">
    <location>
        <begin position="493"/>
        <end position="513"/>
    </location>
</feature>
<dbReference type="InterPro" id="IPR017981">
    <property type="entry name" value="GPCR_2-like_7TM"/>
</dbReference>
<dbReference type="PANTHER" id="PTHR12011:SF347">
    <property type="entry name" value="FI21270P1-RELATED"/>
    <property type="match status" value="1"/>
</dbReference>
<feature type="transmembrane region" description="Helical" evidence="9">
    <location>
        <begin position="608"/>
        <end position="630"/>
    </location>
</feature>
<organism evidence="12 13">
    <name type="scientific">Desmophyllum pertusum</name>
    <dbReference type="NCBI Taxonomy" id="174260"/>
    <lineage>
        <taxon>Eukaryota</taxon>
        <taxon>Metazoa</taxon>
        <taxon>Cnidaria</taxon>
        <taxon>Anthozoa</taxon>
        <taxon>Hexacorallia</taxon>
        <taxon>Scleractinia</taxon>
        <taxon>Caryophylliina</taxon>
        <taxon>Caryophylliidae</taxon>
        <taxon>Desmophyllum</taxon>
    </lineage>
</organism>
<comment type="subcellular location">
    <subcellularLocation>
        <location evidence="1">Membrane</location>
        <topology evidence="1">Multi-pass membrane protein</topology>
    </subcellularLocation>
</comment>
<dbReference type="InterPro" id="IPR000832">
    <property type="entry name" value="GPCR_2_secretin-like"/>
</dbReference>
<dbReference type="Pfam" id="PF01825">
    <property type="entry name" value="GPS"/>
    <property type="match status" value="1"/>
</dbReference>
<evidence type="ECO:0000313" key="13">
    <source>
        <dbReference type="Proteomes" id="UP001163046"/>
    </source>
</evidence>
<keyword evidence="5 9" id="KW-0472">Membrane</keyword>
<comment type="caution">
    <text evidence="12">The sequence shown here is derived from an EMBL/GenBank/DDBJ whole genome shotgun (WGS) entry which is preliminary data.</text>
</comment>
<keyword evidence="4 9" id="KW-1133">Transmembrane helix</keyword>
<keyword evidence="3 9" id="KW-0812">Transmembrane</keyword>
<feature type="transmembrane region" description="Helical" evidence="9">
    <location>
        <begin position="581"/>
        <end position="602"/>
    </location>
</feature>
<comment type="similarity">
    <text evidence="2">Belongs to the G-protein coupled receptor 2 family. Adhesion G-protein coupled receptor (ADGR) subfamily.</text>
</comment>
<protein>
    <submittedName>
        <fullName evidence="12">Uncharacterized protein</fullName>
    </submittedName>
</protein>
<dbReference type="GO" id="GO:0004930">
    <property type="term" value="F:G protein-coupled receptor activity"/>
    <property type="evidence" value="ECO:0007669"/>
    <property type="project" value="InterPro"/>
</dbReference>
<evidence type="ECO:0000256" key="3">
    <source>
        <dbReference type="ARBA" id="ARBA00022692"/>
    </source>
</evidence>
<evidence type="ECO:0000256" key="8">
    <source>
        <dbReference type="SAM" id="MobiDB-lite"/>
    </source>
</evidence>
<dbReference type="InterPro" id="IPR000203">
    <property type="entry name" value="GPS"/>
</dbReference>
<dbReference type="AlphaFoldDB" id="A0A9W9ZX62"/>
<dbReference type="PROSITE" id="PS50261">
    <property type="entry name" value="G_PROTEIN_RECEP_F2_4"/>
    <property type="match status" value="1"/>
</dbReference>
<dbReference type="EMBL" id="MU825439">
    <property type="protein sequence ID" value="KAJ7389150.1"/>
    <property type="molecule type" value="Genomic_DNA"/>
</dbReference>
<evidence type="ECO:0000259" key="11">
    <source>
        <dbReference type="PROSITE" id="PS50261"/>
    </source>
</evidence>
<evidence type="ECO:0000313" key="12">
    <source>
        <dbReference type="EMBL" id="KAJ7389150.1"/>
    </source>
</evidence>
<name>A0A9W9ZX62_9CNID</name>
<reference evidence="12" key="1">
    <citation type="submission" date="2023-01" db="EMBL/GenBank/DDBJ databases">
        <title>Genome assembly of the deep-sea coral Lophelia pertusa.</title>
        <authorList>
            <person name="Herrera S."/>
            <person name="Cordes E."/>
        </authorList>
    </citation>
    <scope>NUCLEOTIDE SEQUENCE</scope>
    <source>
        <strain evidence="12">USNM1676648</strain>
        <tissue evidence="12">Polyp</tissue>
    </source>
</reference>
<dbReference type="PANTHER" id="PTHR12011">
    <property type="entry name" value="ADHESION G-PROTEIN COUPLED RECEPTOR"/>
    <property type="match status" value="1"/>
</dbReference>
<dbReference type="InterPro" id="IPR057244">
    <property type="entry name" value="GAIN_B"/>
</dbReference>